<keyword evidence="1" id="KW-1133">Transmembrane helix</keyword>
<reference evidence="2 3" key="1">
    <citation type="journal article" date="2024" name="Ann. Entomol. Soc. Am.">
        <title>Genomic analyses of the southern and eastern yellowjacket wasps (Hymenoptera: Vespidae) reveal evolutionary signatures of social life.</title>
        <authorList>
            <person name="Catto M.A."/>
            <person name="Caine P.B."/>
            <person name="Orr S.E."/>
            <person name="Hunt B.G."/>
            <person name="Goodisman M.A.D."/>
        </authorList>
    </citation>
    <scope>NUCLEOTIDE SEQUENCE [LARGE SCALE GENOMIC DNA]</scope>
    <source>
        <strain evidence="2">233</strain>
        <tissue evidence="2">Head and thorax</tissue>
    </source>
</reference>
<accession>A0ABD1ZU52</accession>
<dbReference type="AlphaFoldDB" id="A0ABD1ZU52"/>
<comment type="caution">
    <text evidence="2">The sequence shown here is derived from an EMBL/GenBank/DDBJ whole genome shotgun (WGS) entry which is preliminary data.</text>
</comment>
<evidence type="ECO:0000313" key="2">
    <source>
        <dbReference type="EMBL" id="KAL2711893.1"/>
    </source>
</evidence>
<keyword evidence="1" id="KW-0812">Transmembrane</keyword>
<evidence type="ECO:0000256" key="1">
    <source>
        <dbReference type="SAM" id="Phobius"/>
    </source>
</evidence>
<evidence type="ECO:0000313" key="3">
    <source>
        <dbReference type="Proteomes" id="UP001607302"/>
    </source>
</evidence>
<feature type="transmembrane region" description="Helical" evidence="1">
    <location>
        <begin position="6"/>
        <end position="26"/>
    </location>
</feature>
<dbReference type="EMBL" id="JAUDFV010000173">
    <property type="protein sequence ID" value="KAL2711893.1"/>
    <property type="molecule type" value="Genomic_DNA"/>
</dbReference>
<gene>
    <name evidence="2" type="ORF">V1478_018914</name>
</gene>
<keyword evidence="1" id="KW-0472">Membrane</keyword>
<keyword evidence="3" id="KW-1185">Reference proteome</keyword>
<dbReference type="Proteomes" id="UP001607302">
    <property type="component" value="Unassembled WGS sequence"/>
</dbReference>
<organism evidence="2 3">
    <name type="scientific">Vespula squamosa</name>
    <name type="common">Southern yellow jacket</name>
    <name type="synonym">Wasp</name>
    <dbReference type="NCBI Taxonomy" id="30214"/>
    <lineage>
        <taxon>Eukaryota</taxon>
        <taxon>Metazoa</taxon>
        <taxon>Ecdysozoa</taxon>
        <taxon>Arthropoda</taxon>
        <taxon>Hexapoda</taxon>
        <taxon>Insecta</taxon>
        <taxon>Pterygota</taxon>
        <taxon>Neoptera</taxon>
        <taxon>Endopterygota</taxon>
        <taxon>Hymenoptera</taxon>
        <taxon>Apocrita</taxon>
        <taxon>Aculeata</taxon>
        <taxon>Vespoidea</taxon>
        <taxon>Vespidae</taxon>
        <taxon>Vespinae</taxon>
        <taxon>Vespula</taxon>
    </lineage>
</organism>
<protein>
    <submittedName>
        <fullName evidence="2">Uncharacterized protein</fullName>
    </submittedName>
</protein>
<proteinExistence type="predicted"/>
<name>A0ABD1ZU52_VESSQ</name>
<sequence>MNTGTIISFTELLLSIFPIILSPALVKKLFVVTCLQHRINGSTSLKTINSPSGIDDGRVSSFLKYGTSFIMYLLLASDGSQNLMPNLSGLFGNS</sequence>